<protein>
    <submittedName>
        <fullName evidence="2">Uncharacterized protein</fullName>
    </submittedName>
</protein>
<dbReference type="RefSeq" id="WP_308490326.1">
    <property type="nucleotide sequence ID" value="NZ_JAVFCB010000010.1"/>
</dbReference>
<evidence type="ECO:0000313" key="3">
    <source>
        <dbReference type="Proteomes" id="UP001230289"/>
    </source>
</evidence>
<evidence type="ECO:0000313" key="2">
    <source>
        <dbReference type="EMBL" id="MDQ4215377.1"/>
    </source>
</evidence>
<reference evidence="2 3" key="1">
    <citation type="submission" date="2023-08" db="EMBL/GenBank/DDBJ databases">
        <title>Microbacterium sp. nov., isolated from a waste landfill.</title>
        <authorList>
            <person name="Wen W."/>
        </authorList>
    </citation>
    <scope>NUCLEOTIDE SEQUENCE [LARGE SCALE GENOMIC DNA]</scope>
    <source>
        <strain evidence="2 3">ASV81</strain>
    </source>
</reference>
<proteinExistence type="predicted"/>
<evidence type="ECO:0000256" key="1">
    <source>
        <dbReference type="SAM" id="MobiDB-lite"/>
    </source>
</evidence>
<keyword evidence="3" id="KW-1185">Reference proteome</keyword>
<accession>A0ABU0XKM8</accession>
<name>A0ABU0XKM8_9MICO</name>
<gene>
    <name evidence="2" type="ORF">RBR11_15770</name>
</gene>
<feature type="compositionally biased region" description="Polar residues" evidence="1">
    <location>
        <begin position="22"/>
        <end position="41"/>
    </location>
</feature>
<sequence length="93" mass="9520">MTIITADLESDGIEVTGIAPGQNDQSARCTATATKDGTTVSGSADVTVTNGNSYCPLIVLDRARLSSGTWQVVLRYDGTSASGRSTAKAVVVP</sequence>
<dbReference type="EMBL" id="JAVFCB010000010">
    <property type="protein sequence ID" value="MDQ4215377.1"/>
    <property type="molecule type" value="Genomic_DNA"/>
</dbReference>
<comment type="caution">
    <text evidence="2">The sequence shown here is derived from an EMBL/GenBank/DDBJ whole genome shotgun (WGS) entry which is preliminary data.</text>
</comment>
<organism evidence="2 3">
    <name type="scientific">Microbacterium capsulatum</name>
    <dbReference type="NCBI Taxonomy" id="3041921"/>
    <lineage>
        <taxon>Bacteria</taxon>
        <taxon>Bacillati</taxon>
        <taxon>Actinomycetota</taxon>
        <taxon>Actinomycetes</taxon>
        <taxon>Micrococcales</taxon>
        <taxon>Microbacteriaceae</taxon>
        <taxon>Microbacterium</taxon>
    </lineage>
</organism>
<dbReference type="Proteomes" id="UP001230289">
    <property type="component" value="Unassembled WGS sequence"/>
</dbReference>
<feature type="region of interest" description="Disordered" evidence="1">
    <location>
        <begin position="15"/>
        <end position="41"/>
    </location>
</feature>